<dbReference type="RefSeq" id="WP_162442799.1">
    <property type="nucleotide sequence ID" value="NZ_CP048222.1"/>
</dbReference>
<organism evidence="5 6">
    <name type="scientific">Rhodocytophaga rosea</name>
    <dbReference type="NCBI Taxonomy" id="2704465"/>
    <lineage>
        <taxon>Bacteria</taxon>
        <taxon>Pseudomonadati</taxon>
        <taxon>Bacteroidota</taxon>
        <taxon>Cytophagia</taxon>
        <taxon>Cytophagales</taxon>
        <taxon>Rhodocytophagaceae</taxon>
        <taxon>Rhodocytophaga</taxon>
    </lineage>
</organism>
<reference evidence="5 6" key="1">
    <citation type="submission" date="2020-01" db="EMBL/GenBank/DDBJ databases">
        <authorList>
            <person name="Kim M.K."/>
        </authorList>
    </citation>
    <scope>NUCLEOTIDE SEQUENCE [LARGE SCALE GENOMIC DNA]</scope>
    <source>
        <strain evidence="5 6">172606-1</strain>
    </source>
</reference>
<dbReference type="Pfam" id="PF07690">
    <property type="entry name" value="MFS_1"/>
    <property type="match status" value="1"/>
</dbReference>
<evidence type="ECO:0000256" key="4">
    <source>
        <dbReference type="SAM" id="Phobius"/>
    </source>
</evidence>
<keyword evidence="1 4" id="KW-0812">Transmembrane</keyword>
<protein>
    <recommendedName>
        <fullName evidence="7">MFS transporter</fullName>
    </recommendedName>
</protein>
<sequence>MIICVYTSLSIFIRAFNVHLIQKLHWTDTYLSTLSGSYVLMGSILIIIISGLLTDRLGTHKMLITIMIIISCYMLVFNSLSALWRNVSVSSVGLLIYYLFDPSFSVAAMPMLMFICRKGIEGSQFTTYMSLVNFCDVAGAYLSGYALLWLSAPIIGSLCGIAILGALLYLYLIRDTHPVRL</sequence>
<feature type="transmembrane region" description="Helical" evidence="4">
    <location>
        <begin position="154"/>
        <end position="173"/>
    </location>
</feature>
<evidence type="ECO:0000256" key="3">
    <source>
        <dbReference type="ARBA" id="ARBA00023136"/>
    </source>
</evidence>
<gene>
    <name evidence="5" type="ORF">GXP67_08770</name>
</gene>
<dbReference type="SUPFAM" id="SSF103473">
    <property type="entry name" value="MFS general substrate transporter"/>
    <property type="match status" value="1"/>
</dbReference>
<dbReference type="AlphaFoldDB" id="A0A6C0GFH7"/>
<dbReference type="Gene3D" id="1.20.1250.20">
    <property type="entry name" value="MFS general substrate transporter like domains"/>
    <property type="match status" value="1"/>
</dbReference>
<name>A0A6C0GFH7_9BACT</name>
<evidence type="ECO:0008006" key="7">
    <source>
        <dbReference type="Google" id="ProtNLM"/>
    </source>
</evidence>
<dbReference type="InterPro" id="IPR011701">
    <property type="entry name" value="MFS"/>
</dbReference>
<feature type="transmembrane region" description="Helical" evidence="4">
    <location>
        <begin position="30"/>
        <end position="53"/>
    </location>
</feature>
<dbReference type="KEGG" id="rhoz:GXP67_08770"/>
<keyword evidence="3 4" id="KW-0472">Membrane</keyword>
<proteinExistence type="predicted"/>
<feature type="transmembrane region" description="Helical" evidence="4">
    <location>
        <begin position="96"/>
        <end position="116"/>
    </location>
</feature>
<accession>A0A6C0GFH7</accession>
<keyword evidence="2 4" id="KW-1133">Transmembrane helix</keyword>
<dbReference type="EMBL" id="CP048222">
    <property type="protein sequence ID" value="QHT66746.1"/>
    <property type="molecule type" value="Genomic_DNA"/>
</dbReference>
<feature type="transmembrane region" description="Helical" evidence="4">
    <location>
        <begin position="62"/>
        <end position="84"/>
    </location>
</feature>
<evidence type="ECO:0000313" key="6">
    <source>
        <dbReference type="Proteomes" id="UP000480178"/>
    </source>
</evidence>
<feature type="transmembrane region" description="Helical" evidence="4">
    <location>
        <begin position="128"/>
        <end position="148"/>
    </location>
</feature>
<dbReference type="GO" id="GO:0022857">
    <property type="term" value="F:transmembrane transporter activity"/>
    <property type="evidence" value="ECO:0007669"/>
    <property type="project" value="InterPro"/>
</dbReference>
<keyword evidence="6" id="KW-1185">Reference proteome</keyword>
<evidence type="ECO:0000256" key="1">
    <source>
        <dbReference type="ARBA" id="ARBA00022692"/>
    </source>
</evidence>
<evidence type="ECO:0000256" key="2">
    <source>
        <dbReference type="ARBA" id="ARBA00022989"/>
    </source>
</evidence>
<evidence type="ECO:0000313" key="5">
    <source>
        <dbReference type="EMBL" id="QHT66746.1"/>
    </source>
</evidence>
<dbReference type="Proteomes" id="UP000480178">
    <property type="component" value="Chromosome"/>
</dbReference>
<dbReference type="InterPro" id="IPR036259">
    <property type="entry name" value="MFS_trans_sf"/>
</dbReference>